<evidence type="ECO:0000256" key="5">
    <source>
        <dbReference type="ARBA" id="ARBA00012779"/>
    </source>
</evidence>
<dbReference type="PANTHER" id="PTHR46529:SF1">
    <property type="entry name" value="TRNA WYBUTOSINE-SYNTHESIZING PROTEIN 4"/>
    <property type="match status" value="1"/>
</dbReference>
<dbReference type="GO" id="GO:0008175">
    <property type="term" value="F:tRNA methyltransferase activity"/>
    <property type="evidence" value="ECO:0007669"/>
    <property type="project" value="TreeGrafter"/>
</dbReference>
<evidence type="ECO:0000256" key="14">
    <source>
        <dbReference type="ARBA" id="ARBA00030847"/>
    </source>
</evidence>
<dbReference type="GO" id="GO:0031591">
    <property type="term" value="P:wybutosine biosynthetic process"/>
    <property type="evidence" value="ECO:0007669"/>
    <property type="project" value="TreeGrafter"/>
</dbReference>
<comment type="catalytic activity">
    <reaction evidence="1">
        <text>7-[(3S)-3-amino-3-carboxypropyl]wyosine(37) in tRNA(Phe) + S-adenosyl-L-methionine = 7-[(3S)-(3-amino-3-methoxycarbonyl)propyl]wyosine(37) in tRNA(Phe) + S-adenosyl-L-homocysteine</text>
        <dbReference type="Rhea" id="RHEA:36903"/>
        <dbReference type="Rhea" id="RHEA-COMP:10379"/>
        <dbReference type="Rhea" id="RHEA-COMP:11844"/>
        <dbReference type="ChEBI" id="CHEBI:57856"/>
        <dbReference type="ChEBI" id="CHEBI:59789"/>
        <dbReference type="ChEBI" id="CHEBI:73543"/>
        <dbReference type="ChEBI" id="CHEBI:74275"/>
        <dbReference type="EC" id="2.1.1.290"/>
    </reaction>
</comment>
<evidence type="ECO:0000256" key="2">
    <source>
        <dbReference type="ARBA" id="ARBA00004797"/>
    </source>
</evidence>
<dbReference type="SUPFAM" id="SSF50965">
    <property type="entry name" value="Galactose oxidase, central domain"/>
    <property type="match status" value="1"/>
</dbReference>
<feature type="region of interest" description="Disordered" evidence="16">
    <location>
        <begin position="980"/>
        <end position="1027"/>
    </location>
</feature>
<dbReference type="Gene3D" id="3.40.50.150">
    <property type="entry name" value="Vaccinia Virus protein VP39"/>
    <property type="match status" value="1"/>
</dbReference>
<dbReference type="STRING" id="1182542.W9Y843"/>
<dbReference type="GeneID" id="19166209"/>
<evidence type="ECO:0000256" key="11">
    <source>
        <dbReference type="ARBA" id="ARBA00025588"/>
    </source>
</evidence>
<evidence type="ECO:0000256" key="3">
    <source>
        <dbReference type="ARBA" id="ARBA00010703"/>
    </source>
</evidence>
<dbReference type="PANTHER" id="PTHR46529">
    <property type="entry name" value="TRNA WYBUTOSINE-SYNTHESIZING PROTEIN 4"/>
    <property type="match status" value="1"/>
</dbReference>
<comment type="function">
    <text evidence="11">Probable S-adenosyl-L-methionine-dependent methyltransferase that acts as a component of the wybutosine biosynthesis pathway. Wybutosine is a hyper modified guanosine with a tricyclic base found at the 3'-position adjacent to the anticodon of eukaryotic phenylalanine tRNA. May methylate the carboxyl group of leucine residues to form alpha-leucine ester residues.</text>
</comment>
<evidence type="ECO:0000256" key="9">
    <source>
        <dbReference type="ARBA" id="ARBA00022691"/>
    </source>
</evidence>
<evidence type="ECO:0000313" key="18">
    <source>
        <dbReference type="EMBL" id="EXJ89012.1"/>
    </source>
</evidence>
<evidence type="ECO:0000256" key="15">
    <source>
        <dbReference type="ARBA" id="ARBA00049250"/>
    </source>
</evidence>
<dbReference type="UniPathway" id="UPA00375"/>
<comment type="catalytic activity">
    <reaction evidence="15">
        <text>7-[(3S)-(3-amino-3-methoxycarbonyl)propyl]wyosine(37) in tRNA(Phe) + S-adenosyl-L-methionine + CO2 = wybutosine(37) in tRNA(Phe) + S-adenosyl-L-homocysteine + 2 H(+)</text>
        <dbReference type="Rhea" id="RHEA:37119"/>
        <dbReference type="Rhea" id="RHEA-COMP:11844"/>
        <dbReference type="Rhea" id="RHEA-COMP:11847"/>
        <dbReference type="ChEBI" id="CHEBI:15378"/>
        <dbReference type="ChEBI" id="CHEBI:16526"/>
        <dbReference type="ChEBI" id="CHEBI:57856"/>
        <dbReference type="ChEBI" id="CHEBI:59789"/>
        <dbReference type="ChEBI" id="CHEBI:73544"/>
        <dbReference type="ChEBI" id="CHEBI:74275"/>
        <dbReference type="EC" id="2.3.1.231"/>
    </reaction>
</comment>
<dbReference type="AlphaFoldDB" id="W9Y843"/>
<dbReference type="SUPFAM" id="SSF51197">
    <property type="entry name" value="Clavaminate synthase-like"/>
    <property type="match status" value="1"/>
</dbReference>
<dbReference type="InterPro" id="IPR041667">
    <property type="entry name" value="Cupin_8"/>
</dbReference>
<dbReference type="EC" id="2.3.1.231" evidence="4"/>
<evidence type="ECO:0000256" key="7">
    <source>
        <dbReference type="ARBA" id="ARBA00022603"/>
    </source>
</evidence>
<gene>
    <name evidence="18" type="ORF">A1O3_02076</name>
</gene>
<evidence type="ECO:0000259" key="17">
    <source>
        <dbReference type="PROSITE" id="PS51184"/>
    </source>
</evidence>
<comment type="similarity">
    <text evidence="3">Belongs to the methyltransferase superfamily. LCMT family.</text>
</comment>
<evidence type="ECO:0000256" key="4">
    <source>
        <dbReference type="ARBA" id="ARBA00012155"/>
    </source>
</evidence>
<evidence type="ECO:0000256" key="12">
    <source>
        <dbReference type="ARBA" id="ARBA00029750"/>
    </source>
</evidence>
<evidence type="ECO:0000256" key="6">
    <source>
        <dbReference type="ARBA" id="ARBA00018045"/>
    </source>
</evidence>
<dbReference type="HOGENOM" id="CLU_002761_1_0_1"/>
<evidence type="ECO:0000313" key="19">
    <source>
        <dbReference type="Proteomes" id="UP000019478"/>
    </source>
</evidence>
<feature type="region of interest" description="Disordered" evidence="16">
    <location>
        <begin position="792"/>
        <end position="819"/>
    </location>
</feature>
<evidence type="ECO:0000256" key="1">
    <source>
        <dbReference type="ARBA" id="ARBA00001806"/>
    </source>
</evidence>
<keyword evidence="7" id="KW-0489">Methyltransferase</keyword>
<keyword evidence="10" id="KW-0819">tRNA processing</keyword>
<feature type="compositionally biased region" description="Low complexity" evidence="16">
    <location>
        <begin position="349"/>
        <end position="361"/>
    </location>
</feature>
<dbReference type="InterPro" id="IPR029063">
    <property type="entry name" value="SAM-dependent_MTases_sf"/>
</dbReference>
<dbReference type="InterPro" id="IPR014710">
    <property type="entry name" value="RmlC-like_jellyroll"/>
</dbReference>
<evidence type="ECO:0000256" key="13">
    <source>
        <dbReference type="ARBA" id="ARBA00030231"/>
    </source>
</evidence>
<dbReference type="Pfam" id="PF13418">
    <property type="entry name" value="Beta-prop_TYW4"/>
    <property type="match status" value="1"/>
</dbReference>
<dbReference type="GO" id="GO:0030488">
    <property type="term" value="P:tRNA methylation"/>
    <property type="evidence" value="ECO:0007669"/>
    <property type="project" value="TreeGrafter"/>
</dbReference>
<dbReference type="RefSeq" id="XP_007730409.1">
    <property type="nucleotide sequence ID" value="XM_007732219.1"/>
</dbReference>
<evidence type="ECO:0000256" key="8">
    <source>
        <dbReference type="ARBA" id="ARBA00022679"/>
    </source>
</evidence>
<name>W9Y843_9EURO</name>
<proteinExistence type="inferred from homology"/>
<keyword evidence="9" id="KW-0949">S-adenosyl-L-methionine</keyword>
<dbReference type="eggNOG" id="KOG2918">
    <property type="taxonomic scope" value="Eukaryota"/>
</dbReference>
<keyword evidence="19" id="KW-1185">Reference proteome</keyword>
<dbReference type="InterPro" id="IPR015915">
    <property type="entry name" value="Kelch-typ_b-propeller"/>
</dbReference>
<dbReference type="InterPro" id="IPR011043">
    <property type="entry name" value="Gal_Oxase/kelch_b-propeller"/>
</dbReference>
<dbReference type="Pfam" id="PF04072">
    <property type="entry name" value="LCM"/>
    <property type="match status" value="1"/>
</dbReference>
<accession>W9Y843</accession>
<keyword evidence="8" id="KW-0808">Transferase</keyword>
<dbReference type="Proteomes" id="UP000019478">
    <property type="component" value="Unassembled WGS sequence"/>
</dbReference>
<protein>
    <recommendedName>
        <fullName evidence="6">tRNA wybutosine-synthesizing protein 4</fullName>
        <ecNumber evidence="5">2.1.1.290</ecNumber>
        <ecNumber evidence="4">2.3.1.231</ecNumber>
    </recommendedName>
    <alternativeName>
        <fullName evidence="13">Leucine carboxyl methyltransferase 2</fullName>
    </alternativeName>
    <alternativeName>
        <fullName evidence="14">tRNA(Phe) (7-(3-amino-3-(methoxycarbonyl)propyl)wyosine(37)-N)-methoxycarbonyltransferase</fullName>
    </alternativeName>
    <alternativeName>
        <fullName evidence="12">tRNA(Phe) (7-(3-amino-3-carboxypropyl)wyosine(37)-O)-methyltransferase</fullName>
    </alternativeName>
</protein>
<dbReference type="OrthoDB" id="47172at2759"/>
<feature type="compositionally biased region" description="Low complexity" evidence="16">
    <location>
        <begin position="981"/>
        <end position="1011"/>
    </location>
</feature>
<dbReference type="InterPro" id="IPR003347">
    <property type="entry name" value="JmjC_dom"/>
</dbReference>
<feature type="domain" description="JmjC" evidence="17">
    <location>
        <begin position="846"/>
        <end position="999"/>
    </location>
</feature>
<evidence type="ECO:0000256" key="10">
    <source>
        <dbReference type="ARBA" id="ARBA00022694"/>
    </source>
</evidence>
<comment type="caution">
    <text evidence="18">The sequence shown here is derived from an EMBL/GenBank/DDBJ whole genome shotgun (WGS) entry which is preliminary data.</text>
</comment>
<dbReference type="InterPro" id="IPR007213">
    <property type="entry name" value="Ppm1/Ppm2/Tcmp"/>
</dbReference>
<comment type="pathway">
    <text evidence="2">tRNA modification; wybutosine-tRNA(Phe) biosynthesis.</text>
</comment>
<dbReference type="Gene3D" id="2.60.120.10">
    <property type="entry name" value="Jelly Rolls"/>
    <property type="match status" value="1"/>
</dbReference>
<dbReference type="EC" id="2.1.1.290" evidence="5"/>
<dbReference type="Gene3D" id="2.120.10.80">
    <property type="entry name" value="Kelch-type beta propeller"/>
    <property type="match status" value="1"/>
</dbReference>
<reference evidence="18 19" key="1">
    <citation type="submission" date="2013-03" db="EMBL/GenBank/DDBJ databases">
        <title>The Genome Sequence of Capronia epimyces CBS 606.96.</title>
        <authorList>
            <consortium name="The Broad Institute Genomics Platform"/>
            <person name="Cuomo C."/>
            <person name="de Hoog S."/>
            <person name="Gorbushina A."/>
            <person name="Walker B."/>
            <person name="Young S.K."/>
            <person name="Zeng Q."/>
            <person name="Gargeya S."/>
            <person name="Fitzgerald M."/>
            <person name="Haas B."/>
            <person name="Abouelleil A."/>
            <person name="Allen A.W."/>
            <person name="Alvarado L."/>
            <person name="Arachchi H.M."/>
            <person name="Berlin A.M."/>
            <person name="Chapman S.B."/>
            <person name="Gainer-Dewar J."/>
            <person name="Goldberg J."/>
            <person name="Griggs A."/>
            <person name="Gujja S."/>
            <person name="Hansen M."/>
            <person name="Howarth C."/>
            <person name="Imamovic A."/>
            <person name="Ireland A."/>
            <person name="Larimer J."/>
            <person name="McCowan C."/>
            <person name="Murphy C."/>
            <person name="Pearson M."/>
            <person name="Poon T.W."/>
            <person name="Priest M."/>
            <person name="Roberts A."/>
            <person name="Saif S."/>
            <person name="Shea T."/>
            <person name="Sisk P."/>
            <person name="Sykes S."/>
            <person name="Wortman J."/>
            <person name="Nusbaum C."/>
            <person name="Birren B."/>
        </authorList>
    </citation>
    <scope>NUCLEOTIDE SEQUENCE [LARGE SCALE GENOMIC DNA]</scope>
    <source>
        <strain evidence="18 19">CBS 606.96</strain>
    </source>
</reference>
<organism evidence="18 19">
    <name type="scientific">Capronia epimyces CBS 606.96</name>
    <dbReference type="NCBI Taxonomy" id="1182542"/>
    <lineage>
        <taxon>Eukaryota</taxon>
        <taxon>Fungi</taxon>
        <taxon>Dikarya</taxon>
        <taxon>Ascomycota</taxon>
        <taxon>Pezizomycotina</taxon>
        <taxon>Eurotiomycetes</taxon>
        <taxon>Chaetothyriomycetidae</taxon>
        <taxon>Chaetothyriales</taxon>
        <taxon>Herpotrichiellaceae</taxon>
        <taxon>Capronia</taxon>
    </lineage>
</organism>
<sequence>MGATEHPGNDVFNDGIQLERNAGLLMATNTTTIALKGNAESLYLPKPHFYKQFAKQQQPVRPSAAVNRGYWLRMRAIEWVVRQFLEKPSAHRKVIVNLGCGYDLLPFQWLSRENHLCATTKFVDVDYEPLLQTKCEIILNRHDTSNLLRSVTTNPTATNPILLDSREYAAIGCDLRNLRRLDRLLKSVCEPEQSIVLCIAEDSVAYMPTEAADALIAWSSSLSSDTTFCLLDPICPDQPDNPFTAKMASHYTKLGTPLRSVFQYPGQHSHTQRFRVAGFTQLEYQNLWELWADPRFLSPSQRMALDGIEPFDAWEEFALWASHHCLAVAHNRGDPVLPERVLSRRNSDSSDASDISTRTSAPTHPDSQLFAFRYYKDPGCLCRRHHGSSYPIPDQDAIAIYGGQGPESILATSAVCRPRHLDEVTPVVLPPEVGARCCHVLTGMNDGGNILVGGRRSLTEPLKDCWLQKGNRWFRIHDLPEPRYRCRVVGVTLPNHVFGAICYGGKTGPATVATDILLWEPNVGWRVLQHLRNTPVPRFGPNFIRLGFNHGLLFGGMRQDGVICPDLWRWRLVVRDNVVAGISFRPSHALHASIGAYPWFARFGASYGFVQDYLLVIGGVARGGCIPQPYEILSLIGSFSNLGDGKELGLRVTSVQPVRPPDCPRPFLIGHSTLRTRTGMYVILGGGATCYTYGDYFNEGIWVLHEKEAGLTADWVVVPSRASSISAADSDSGKNGPSVQPVDVVLNRTQLADAVEFVSVVRRSRPRVITDLDFGTGARLWSLDHLMAKTTRSGNSIPSDELPQRRGWSRLEDSSGHQITCPAKPVKLRVSSSIATNTLLQQGQLDKPPELDVDFRIPWQLKSIETHVDSVLLDVSRGTTLLQYDTTATVLFQVKGLRKVALFPPTDLNRLEILPGLGRCELRVFNEKTRAKPLQAPPGTSPHVAIIQPGDSLFIPPFWTYSATSMRDFGLTSHDCLVNKTQQSQSQQTRSSRPTSVTSESSCSSGYTSESATECASPASLGRRPPLTDDTVDVTIKVFFRTITADKYTKSAGGFREAELVAYEAGRRDVENIVKRFINNNTQPARLTGQETSGLTGHEETETKIEPAFVLDQIPKDVTKAFLEKLGRELLAKAAEL</sequence>
<dbReference type="Pfam" id="PF13621">
    <property type="entry name" value="Cupin_8"/>
    <property type="match status" value="1"/>
</dbReference>
<dbReference type="PROSITE" id="PS51184">
    <property type="entry name" value="JMJC"/>
    <property type="match status" value="1"/>
</dbReference>
<evidence type="ECO:0000256" key="16">
    <source>
        <dbReference type="SAM" id="MobiDB-lite"/>
    </source>
</evidence>
<feature type="region of interest" description="Disordered" evidence="16">
    <location>
        <begin position="343"/>
        <end position="364"/>
    </location>
</feature>
<dbReference type="EMBL" id="AMGY01000002">
    <property type="protein sequence ID" value="EXJ89012.1"/>
    <property type="molecule type" value="Genomic_DNA"/>
</dbReference>
<dbReference type="SUPFAM" id="SSF53335">
    <property type="entry name" value="S-adenosyl-L-methionine-dependent methyltransferases"/>
    <property type="match status" value="1"/>
</dbReference>